<evidence type="ECO:0000256" key="3">
    <source>
        <dbReference type="ARBA" id="ARBA00023125"/>
    </source>
</evidence>
<sequence>MSANRTSHAGDPVHRKRTRSGCLPCRSRRRKCDGALPRCRNCEQRGCSCQWGLKASFHPSRSLRLSSCEIVALAVIEKRRVQKSRQPRGSPTIIDETGQILRGYNVLGSGASLSHSNNDHADLKQRESRLGSCSIPSSPRLYNGHDTGTPDIPYEELYHSKSDDTHRLTGTTLSVADLFAPNLRTFGLSPLSNPIRNRSYRETSPSWRRGHIAPSTRSRSTSKLIPDPEPPLPVSNAEKLRLVSAYMQETGTWCETTDSDMHFTVRSLHDIMGSPAFVGAAMALASRQLDYLEGCERQVTLELYQYTIQLLLRQNTAAPDPSVLAACTLLCVYEMMASEVHEWRRHLKGCAGLLQAQKWNGSSPGIIKSCFWAFARIDIWAAFITQNTTLIPTDFWLDDTSCKSVRTTGSIDDYCNLAILTFAKIVNLLALRSHRENECYNSASATSLLSLWDELQEWYQQRPPDVYPLLRDPCSSGKVFPTIIFSRASSICGNTFYHTGCILLLRTGVVTTGTPRSCSRDKVCGLP</sequence>
<dbReference type="STRING" id="1036612.A0A1L9TD46"/>
<dbReference type="CDD" id="cd12148">
    <property type="entry name" value="fungal_TF_MHR"/>
    <property type="match status" value="1"/>
</dbReference>
<dbReference type="GO" id="GO:0000981">
    <property type="term" value="F:DNA-binding transcription factor activity, RNA polymerase II-specific"/>
    <property type="evidence" value="ECO:0007669"/>
    <property type="project" value="InterPro"/>
</dbReference>
<evidence type="ECO:0000259" key="7">
    <source>
        <dbReference type="PROSITE" id="PS50048"/>
    </source>
</evidence>
<dbReference type="Pfam" id="PF11951">
    <property type="entry name" value="Fungal_trans_2"/>
    <property type="match status" value="1"/>
</dbReference>
<evidence type="ECO:0000256" key="2">
    <source>
        <dbReference type="ARBA" id="ARBA00023015"/>
    </source>
</evidence>
<dbReference type="Gene3D" id="4.10.240.10">
    <property type="entry name" value="Zn(2)-C6 fungal-type DNA-binding domain"/>
    <property type="match status" value="1"/>
</dbReference>
<evidence type="ECO:0000256" key="4">
    <source>
        <dbReference type="ARBA" id="ARBA00023163"/>
    </source>
</evidence>
<dbReference type="GO" id="GO:0045944">
    <property type="term" value="P:positive regulation of transcription by RNA polymerase II"/>
    <property type="evidence" value="ECO:0007669"/>
    <property type="project" value="TreeGrafter"/>
</dbReference>
<dbReference type="GeneID" id="63765675"/>
<keyword evidence="9" id="KW-1185">Reference proteome</keyword>
<organism evidence="8 9">
    <name type="scientific">Aspergillus sydowii CBS 593.65</name>
    <dbReference type="NCBI Taxonomy" id="1036612"/>
    <lineage>
        <taxon>Eukaryota</taxon>
        <taxon>Fungi</taxon>
        <taxon>Dikarya</taxon>
        <taxon>Ascomycota</taxon>
        <taxon>Pezizomycotina</taxon>
        <taxon>Eurotiomycetes</taxon>
        <taxon>Eurotiomycetidae</taxon>
        <taxon>Eurotiales</taxon>
        <taxon>Aspergillaceae</taxon>
        <taxon>Aspergillus</taxon>
        <taxon>Aspergillus subgen. Nidulantes</taxon>
    </lineage>
</organism>
<protein>
    <recommendedName>
        <fullName evidence="7">Zn(2)-C6 fungal-type domain-containing protein</fullName>
    </recommendedName>
</protein>
<evidence type="ECO:0000256" key="6">
    <source>
        <dbReference type="SAM" id="MobiDB-lite"/>
    </source>
</evidence>
<evidence type="ECO:0000256" key="1">
    <source>
        <dbReference type="ARBA" id="ARBA00004123"/>
    </source>
</evidence>
<dbReference type="InterPro" id="IPR001138">
    <property type="entry name" value="Zn2Cys6_DnaBD"/>
</dbReference>
<feature type="domain" description="Zn(2)-C6 fungal-type" evidence="7">
    <location>
        <begin position="21"/>
        <end position="51"/>
    </location>
</feature>
<keyword evidence="3" id="KW-0238">DNA-binding</keyword>
<dbReference type="Pfam" id="PF00172">
    <property type="entry name" value="Zn_clus"/>
    <property type="match status" value="1"/>
</dbReference>
<dbReference type="GO" id="GO:0000976">
    <property type="term" value="F:transcription cis-regulatory region binding"/>
    <property type="evidence" value="ECO:0007669"/>
    <property type="project" value="TreeGrafter"/>
</dbReference>
<dbReference type="GO" id="GO:0008270">
    <property type="term" value="F:zinc ion binding"/>
    <property type="evidence" value="ECO:0007669"/>
    <property type="project" value="InterPro"/>
</dbReference>
<dbReference type="EMBL" id="KV878588">
    <property type="protein sequence ID" value="OJJ57336.1"/>
    <property type="molecule type" value="Genomic_DNA"/>
</dbReference>
<dbReference type="GO" id="GO:0005634">
    <property type="term" value="C:nucleus"/>
    <property type="evidence" value="ECO:0007669"/>
    <property type="project" value="UniProtKB-SubCell"/>
</dbReference>
<dbReference type="Proteomes" id="UP000184356">
    <property type="component" value="Unassembled WGS sequence"/>
</dbReference>
<dbReference type="OrthoDB" id="4937900at2759"/>
<dbReference type="InterPro" id="IPR036864">
    <property type="entry name" value="Zn2-C6_fun-type_DNA-bd_sf"/>
</dbReference>
<keyword evidence="4" id="KW-0804">Transcription</keyword>
<dbReference type="RefSeq" id="XP_040701142.1">
    <property type="nucleotide sequence ID" value="XM_040849602.1"/>
</dbReference>
<gene>
    <name evidence="8" type="ORF">ASPSYDRAFT_58899</name>
</gene>
<dbReference type="SMART" id="SM00066">
    <property type="entry name" value="GAL4"/>
    <property type="match status" value="1"/>
</dbReference>
<dbReference type="SUPFAM" id="SSF57701">
    <property type="entry name" value="Zn2/Cys6 DNA-binding domain"/>
    <property type="match status" value="1"/>
</dbReference>
<dbReference type="VEuPathDB" id="FungiDB:ASPSYDRAFT_58899"/>
<dbReference type="PROSITE" id="PS50048">
    <property type="entry name" value="ZN2_CY6_FUNGAL_2"/>
    <property type="match status" value="1"/>
</dbReference>
<keyword evidence="5" id="KW-0539">Nucleus</keyword>
<dbReference type="PANTHER" id="PTHR37534:SF4">
    <property type="entry name" value="ZN(II)2CYS6 TRANSCRIPTION FACTOR (EUROFUNG)"/>
    <property type="match status" value="1"/>
</dbReference>
<dbReference type="AlphaFoldDB" id="A0A1L9TD46"/>
<feature type="region of interest" description="Disordered" evidence="6">
    <location>
        <begin position="197"/>
        <end position="233"/>
    </location>
</feature>
<keyword evidence="2" id="KW-0805">Transcription regulation</keyword>
<feature type="region of interest" description="Disordered" evidence="6">
    <location>
        <begin position="1"/>
        <end position="20"/>
    </location>
</feature>
<dbReference type="PROSITE" id="PS00463">
    <property type="entry name" value="ZN2_CY6_FUNGAL_1"/>
    <property type="match status" value="1"/>
</dbReference>
<evidence type="ECO:0000313" key="9">
    <source>
        <dbReference type="Proteomes" id="UP000184356"/>
    </source>
</evidence>
<feature type="compositionally biased region" description="Polar residues" evidence="6">
    <location>
        <begin position="197"/>
        <end position="206"/>
    </location>
</feature>
<evidence type="ECO:0000256" key="5">
    <source>
        <dbReference type="ARBA" id="ARBA00023242"/>
    </source>
</evidence>
<reference evidence="9" key="1">
    <citation type="journal article" date="2017" name="Genome Biol.">
        <title>Comparative genomics reveals high biological diversity and specific adaptations in the industrially and medically important fungal genus Aspergillus.</title>
        <authorList>
            <person name="de Vries R.P."/>
            <person name="Riley R."/>
            <person name="Wiebenga A."/>
            <person name="Aguilar-Osorio G."/>
            <person name="Amillis S."/>
            <person name="Uchima C.A."/>
            <person name="Anderluh G."/>
            <person name="Asadollahi M."/>
            <person name="Askin M."/>
            <person name="Barry K."/>
            <person name="Battaglia E."/>
            <person name="Bayram O."/>
            <person name="Benocci T."/>
            <person name="Braus-Stromeyer S.A."/>
            <person name="Caldana C."/>
            <person name="Canovas D."/>
            <person name="Cerqueira G.C."/>
            <person name="Chen F."/>
            <person name="Chen W."/>
            <person name="Choi C."/>
            <person name="Clum A."/>
            <person name="Dos Santos R.A."/>
            <person name="Damasio A.R."/>
            <person name="Diallinas G."/>
            <person name="Emri T."/>
            <person name="Fekete E."/>
            <person name="Flipphi M."/>
            <person name="Freyberg S."/>
            <person name="Gallo A."/>
            <person name="Gournas C."/>
            <person name="Habgood R."/>
            <person name="Hainaut M."/>
            <person name="Harispe M.L."/>
            <person name="Henrissat B."/>
            <person name="Hilden K.S."/>
            <person name="Hope R."/>
            <person name="Hossain A."/>
            <person name="Karabika E."/>
            <person name="Karaffa L."/>
            <person name="Karanyi Z."/>
            <person name="Krasevec N."/>
            <person name="Kuo A."/>
            <person name="Kusch H."/>
            <person name="LaButti K."/>
            <person name="Lagendijk E.L."/>
            <person name="Lapidus A."/>
            <person name="Levasseur A."/>
            <person name="Lindquist E."/>
            <person name="Lipzen A."/>
            <person name="Logrieco A.F."/>
            <person name="MacCabe A."/>
            <person name="Maekelae M.R."/>
            <person name="Malavazi I."/>
            <person name="Melin P."/>
            <person name="Meyer V."/>
            <person name="Mielnichuk N."/>
            <person name="Miskei M."/>
            <person name="Molnar A.P."/>
            <person name="Mule G."/>
            <person name="Ngan C.Y."/>
            <person name="Orejas M."/>
            <person name="Orosz E."/>
            <person name="Ouedraogo J.P."/>
            <person name="Overkamp K.M."/>
            <person name="Park H.-S."/>
            <person name="Perrone G."/>
            <person name="Piumi F."/>
            <person name="Punt P.J."/>
            <person name="Ram A.F."/>
            <person name="Ramon A."/>
            <person name="Rauscher S."/>
            <person name="Record E."/>
            <person name="Riano-Pachon D.M."/>
            <person name="Robert V."/>
            <person name="Roehrig J."/>
            <person name="Ruller R."/>
            <person name="Salamov A."/>
            <person name="Salih N.S."/>
            <person name="Samson R.A."/>
            <person name="Sandor E."/>
            <person name="Sanguinetti M."/>
            <person name="Schuetze T."/>
            <person name="Sepcic K."/>
            <person name="Shelest E."/>
            <person name="Sherlock G."/>
            <person name="Sophianopoulou V."/>
            <person name="Squina F.M."/>
            <person name="Sun H."/>
            <person name="Susca A."/>
            <person name="Todd R.B."/>
            <person name="Tsang A."/>
            <person name="Unkles S.E."/>
            <person name="van de Wiele N."/>
            <person name="van Rossen-Uffink D."/>
            <person name="Oliveira J.V."/>
            <person name="Vesth T.C."/>
            <person name="Visser J."/>
            <person name="Yu J.-H."/>
            <person name="Zhou M."/>
            <person name="Andersen M.R."/>
            <person name="Archer D.B."/>
            <person name="Baker S.E."/>
            <person name="Benoit I."/>
            <person name="Brakhage A.A."/>
            <person name="Braus G.H."/>
            <person name="Fischer R."/>
            <person name="Frisvad J.C."/>
            <person name="Goldman G.H."/>
            <person name="Houbraken J."/>
            <person name="Oakley B."/>
            <person name="Pocsi I."/>
            <person name="Scazzocchio C."/>
            <person name="Seiboth B."/>
            <person name="vanKuyk P.A."/>
            <person name="Wortman J."/>
            <person name="Dyer P.S."/>
            <person name="Grigoriev I.V."/>
        </authorList>
    </citation>
    <scope>NUCLEOTIDE SEQUENCE [LARGE SCALE GENOMIC DNA]</scope>
    <source>
        <strain evidence="9">CBS 593.65</strain>
    </source>
</reference>
<name>A0A1L9TD46_9EURO</name>
<dbReference type="PANTHER" id="PTHR37534">
    <property type="entry name" value="TRANSCRIPTIONAL ACTIVATOR PROTEIN UGA3"/>
    <property type="match status" value="1"/>
</dbReference>
<accession>A0A1L9TD46</accession>
<dbReference type="CDD" id="cd00067">
    <property type="entry name" value="GAL4"/>
    <property type="match status" value="1"/>
</dbReference>
<evidence type="ECO:0000313" key="8">
    <source>
        <dbReference type="EMBL" id="OJJ57336.1"/>
    </source>
</evidence>
<comment type="subcellular location">
    <subcellularLocation>
        <location evidence="1">Nucleus</location>
    </subcellularLocation>
</comment>
<dbReference type="InterPro" id="IPR021858">
    <property type="entry name" value="Fun_TF"/>
</dbReference>
<proteinExistence type="predicted"/>